<protein>
    <submittedName>
        <fullName evidence="1">Uncharacterized protein</fullName>
    </submittedName>
</protein>
<accession>A0A0A9DRY5</accession>
<dbReference type="AlphaFoldDB" id="A0A0A9DRY5"/>
<reference evidence="1" key="2">
    <citation type="journal article" date="2015" name="Data Brief">
        <title>Shoot transcriptome of the giant reed, Arundo donax.</title>
        <authorList>
            <person name="Barrero R.A."/>
            <person name="Guerrero F.D."/>
            <person name="Moolhuijzen P."/>
            <person name="Goolsby J.A."/>
            <person name="Tidwell J."/>
            <person name="Bellgard S.E."/>
            <person name="Bellgard M.I."/>
        </authorList>
    </citation>
    <scope>NUCLEOTIDE SEQUENCE</scope>
    <source>
        <tissue evidence="1">Shoot tissue taken approximately 20 cm above the soil surface</tissue>
    </source>
</reference>
<reference evidence="1" key="1">
    <citation type="submission" date="2014-09" db="EMBL/GenBank/DDBJ databases">
        <authorList>
            <person name="Magalhaes I.L.F."/>
            <person name="Oliveira U."/>
            <person name="Santos F.R."/>
            <person name="Vidigal T.H.D.A."/>
            <person name="Brescovit A.D."/>
            <person name="Santos A.J."/>
        </authorList>
    </citation>
    <scope>NUCLEOTIDE SEQUENCE</scope>
    <source>
        <tissue evidence="1">Shoot tissue taken approximately 20 cm above the soil surface</tissue>
    </source>
</reference>
<proteinExistence type="predicted"/>
<sequence length="99" mass="11281">MHRPRSEVLLHEQLIEPQKIRLQQQGSPPWPCSLHPVPVPGQAPLQWTFPCHPLPVSVDALQWCFSWHCFPVPVQASLHWYFPWYPLPALSAASGCLPS</sequence>
<name>A0A0A9DRY5_ARUDO</name>
<organism evidence="1">
    <name type="scientific">Arundo donax</name>
    <name type="common">Giant reed</name>
    <name type="synonym">Donax arundinaceus</name>
    <dbReference type="NCBI Taxonomy" id="35708"/>
    <lineage>
        <taxon>Eukaryota</taxon>
        <taxon>Viridiplantae</taxon>
        <taxon>Streptophyta</taxon>
        <taxon>Embryophyta</taxon>
        <taxon>Tracheophyta</taxon>
        <taxon>Spermatophyta</taxon>
        <taxon>Magnoliopsida</taxon>
        <taxon>Liliopsida</taxon>
        <taxon>Poales</taxon>
        <taxon>Poaceae</taxon>
        <taxon>PACMAD clade</taxon>
        <taxon>Arundinoideae</taxon>
        <taxon>Arundineae</taxon>
        <taxon>Arundo</taxon>
    </lineage>
</organism>
<dbReference type="EMBL" id="GBRH01208442">
    <property type="protein sequence ID" value="JAD89453.1"/>
    <property type="molecule type" value="Transcribed_RNA"/>
</dbReference>
<evidence type="ECO:0000313" key="1">
    <source>
        <dbReference type="EMBL" id="JAD89453.1"/>
    </source>
</evidence>